<keyword evidence="6 11" id="KW-0798">TonB box</keyword>
<gene>
    <name evidence="14" type="ORF">DDZ16_18315</name>
</gene>
<dbReference type="PROSITE" id="PS52016">
    <property type="entry name" value="TONB_DEPENDENT_REC_3"/>
    <property type="match status" value="1"/>
</dbReference>
<evidence type="ECO:0000256" key="7">
    <source>
        <dbReference type="ARBA" id="ARBA00023136"/>
    </source>
</evidence>
<organism evidence="14 15">
    <name type="scientific">Marinilabilia rubra</name>
    <dbReference type="NCBI Taxonomy" id="2162893"/>
    <lineage>
        <taxon>Bacteria</taxon>
        <taxon>Pseudomonadati</taxon>
        <taxon>Bacteroidota</taxon>
        <taxon>Bacteroidia</taxon>
        <taxon>Marinilabiliales</taxon>
        <taxon>Marinilabiliaceae</taxon>
        <taxon>Marinilabilia</taxon>
    </lineage>
</organism>
<evidence type="ECO:0000256" key="11">
    <source>
        <dbReference type="RuleBase" id="RU003357"/>
    </source>
</evidence>
<protein>
    <recommendedName>
        <fullName evidence="16">TonB-dependent receptor</fullName>
    </recommendedName>
</protein>
<dbReference type="OrthoDB" id="9775095at2"/>
<dbReference type="GO" id="GO:0015344">
    <property type="term" value="F:siderophore uptake transmembrane transporter activity"/>
    <property type="evidence" value="ECO:0007669"/>
    <property type="project" value="TreeGrafter"/>
</dbReference>
<dbReference type="InterPro" id="IPR036942">
    <property type="entry name" value="Beta-barrel_TonB_sf"/>
</dbReference>
<keyword evidence="5" id="KW-0732">Signal</keyword>
<evidence type="ECO:0000256" key="8">
    <source>
        <dbReference type="ARBA" id="ARBA00023170"/>
    </source>
</evidence>
<dbReference type="Gene3D" id="2.170.130.10">
    <property type="entry name" value="TonB-dependent receptor, plug domain"/>
    <property type="match status" value="1"/>
</dbReference>
<comment type="caution">
    <text evidence="14">The sequence shown here is derived from an EMBL/GenBank/DDBJ whole genome shotgun (WGS) entry which is preliminary data.</text>
</comment>
<sequence>MHIPFLRTLFFIVPVLLMNSPCSYGQIFGRCLDAQTGQPVSGVKIENASEILSKSDRAGRFSIAGDSVISVFVLHPQFEASKERLTPNRENIILLKPYSKSVDEITVSAPLLNVSKKKVPAGFSLVLKDSLHPDLSAIDVIEKSPGVVMQKGALNTGRILIRGIGSRSPYATTRIRAYLDEIPLTSGDGNTTVEDLEMSNIARTEIIRGPASALYGSGLGGVIVFHPDHTQQVPFSLEATAQAGPFDQSKFIVNAGVRKHSSVFKLSAGDTRTTGFRQNSDYERQNGQIMFRHYFGKHSLFLLSNFINLRAEIPSSLNLKTFNQSPDKAASNWLEVKGFEKYQKWLSGLTLKSNFSEKTSNKLSLFLNHTDAYESRPFNILDDKMLSVGARNEFTVNVENLNVTAGAELFREVYQWQLMKTNNGEEGNQFADNKEQRNFINAFGKADFTVAPGWQISAGANLHFLSFDLEDQFPDGEDLSGEYSYDPVFSPRFGFTGEITSKSTLFASVGHGFSAPSVEETLLPEGSINPDLKPEEGINYDLGIRGNLFNQRITYDITAYYVSLKNLLVTKRETEEIFYGINAGKTRHYGLETNLNATITKMNSSTILELALSHTYMKNRFKEFIDDGTDYSDNHLPGIPGHFFRSSLKTSFPKRTRIQLDWKYSGSMYLNDANSKEYGGHHLLDIKAAKDVYSGKSFKINLQGGIQNLFDHHYAAMVVVNAPSFGGSAPRYYYPGAPRNAYLRLQIRFRN</sequence>
<keyword evidence="8" id="KW-0675">Receptor</keyword>
<keyword evidence="7 10" id="KW-0472">Membrane</keyword>
<feature type="domain" description="TonB-dependent receptor-like beta-barrel" evidence="12">
    <location>
        <begin position="337"/>
        <end position="709"/>
    </location>
</feature>
<proteinExistence type="inferred from homology"/>
<evidence type="ECO:0000313" key="15">
    <source>
        <dbReference type="Proteomes" id="UP000244956"/>
    </source>
</evidence>
<dbReference type="GO" id="GO:0044718">
    <property type="term" value="P:siderophore transmembrane transport"/>
    <property type="evidence" value="ECO:0007669"/>
    <property type="project" value="TreeGrafter"/>
</dbReference>
<dbReference type="PANTHER" id="PTHR30069">
    <property type="entry name" value="TONB-DEPENDENT OUTER MEMBRANE RECEPTOR"/>
    <property type="match status" value="1"/>
</dbReference>
<dbReference type="InterPro" id="IPR000531">
    <property type="entry name" value="Beta-barrel_TonB"/>
</dbReference>
<reference evidence="14 15" key="1">
    <citation type="submission" date="2018-05" db="EMBL/GenBank/DDBJ databases">
        <title>Marinilabilia rubrum sp. nov., isolated from saltern sediment.</title>
        <authorList>
            <person name="Zhang R."/>
        </authorList>
    </citation>
    <scope>NUCLEOTIDE SEQUENCE [LARGE SCALE GENOMIC DNA]</scope>
    <source>
        <strain evidence="14 15">WTE16</strain>
    </source>
</reference>
<dbReference type="GO" id="GO:0009279">
    <property type="term" value="C:cell outer membrane"/>
    <property type="evidence" value="ECO:0007669"/>
    <property type="project" value="UniProtKB-SubCell"/>
</dbReference>
<dbReference type="EMBL" id="QEWP01000022">
    <property type="protein sequence ID" value="PWD97913.1"/>
    <property type="molecule type" value="Genomic_DNA"/>
</dbReference>
<evidence type="ECO:0000256" key="5">
    <source>
        <dbReference type="ARBA" id="ARBA00022729"/>
    </source>
</evidence>
<dbReference type="Gene3D" id="2.40.170.20">
    <property type="entry name" value="TonB-dependent receptor, beta-barrel domain"/>
    <property type="match status" value="1"/>
</dbReference>
<keyword evidence="9 10" id="KW-0998">Cell outer membrane</keyword>
<keyword evidence="3 10" id="KW-1134">Transmembrane beta strand</keyword>
<comment type="subcellular location">
    <subcellularLocation>
        <location evidence="1 10">Cell outer membrane</location>
        <topology evidence="1 10">Multi-pass membrane protein</topology>
    </subcellularLocation>
</comment>
<accession>A0A2U2B4C6</accession>
<feature type="domain" description="TonB-dependent receptor plug" evidence="13">
    <location>
        <begin position="133"/>
        <end position="222"/>
    </location>
</feature>
<keyword evidence="15" id="KW-1185">Reference proteome</keyword>
<evidence type="ECO:0000256" key="2">
    <source>
        <dbReference type="ARBA" id="ARBA00022448"/>
    </source>
</evidence>
<dbReference type="PANTHER" id="PTHR30069:SF29">
    <property type="entry name" value="HEMOGLOBIN AND HEMOGLOBIN-HAPTOGLOBIN-BINDING PROTEIN 1-RELATED"/>
    <property type="match status" value="1"/>
</dbReference>
<evidence type="ECO:0000256" key="1">
    <source>
        <dbReference type="ARBA" id="ARBA00004571"/>
    </source>
</evidence>
<comment type="similarity">
    <text evidence="10 11">Belongs to the TonB-dependent receptor family.</text>
</comment>
<evidence type="ECO:0000256" key="6">
    <source>
        <dbReference type="ARBA" id="ARBA00023077"/>
    </source>
</evidence>
<dbReference type="CDD" id="cd01347">
    <property type="entry name" value="ligand_gated_channel"/>
    <property type="match status" value="1"/>
</dbReference>
<dbReference type="RefSeq" id="WP_109265931.1">
    <property type="nucleotide sequence ID" value="NZ_QEWP01000022.1"/>
</dbReference>
<dbReference type="Pfam" id="PF07715">
    <property type="entry name" value="Plug"/>
    <property type="match status" value="1"/>
</dbReference>
<dbReference type="Pfam" id="PF00593">
    <property type="entry name" value="TonB_dep_Rec_b-barrel"/>
    <property type="match status" value="1"/>
</dbReference>
<evidence type="ECO:0000259" key="12">
    <source>
        <dbReference type="Pfam" id="PF00593"/>
    </source>
</evidence>
<evidence type="ECO:0000313" key="14">
    <source>
        <dbReference type="EMBL" id="PWD97913.1"/>
    </source>
</evidence>
<name>A0A2U2B4C6_9BACT</name>
<evidence type="ECO:0000256" key="3">
    <source>
        <dbReference type="ARBA" id="ARBA00022452"/>
    </source>
</evidence>
<dbReference type="SUPFAM" id="SSF56935">
    <property type="entry name" value="Porins"/>
    <property type="match status" value="1"/>
</dbReference>
<dbReference type="InterPro" id="IPR037066">
    <property type="entry name" value="Plug_dom_sf"/>
</dbReference>
<dbReference type="AlphaFoldDB" id="A0A2U2B4C6"/>
<dbReference type="Proteomes" id="UP000244956">
    <property type="component" value="Unassembled WGS sequence"/>
</dbReference>
<evidence type="ECO:0000259" key="13">
    <source>
        <dbReference type="Pfam" id="PF07715"/>
    </source>
</evidence>
<keyword evidence="4 10" id="KW-0812">Transmembrane</keyword>
<evidence type="ECO:0000256" key="9">
    <source>
        <dbReference type="ARBA" id="ARBA00023237"/>
    </source>
</evidence>
<evidence type="ECO:0008006" key="16">
    <source>
        <dbReference type="Google" id="ProtNLM"/>
    </source>
</evidence>
<evidence type="ECO:0000256" key="10">
    <source>
        <dbReference type="PROSITE-ProRule" id="PRU01360"/>
    </source>
</evidence>
<dbReference type="InterPro" id="IPR012910">
    <property type="entry name" value="Plug_dom"/>
</dbReference>
<dbReference type="InterPro" id="IPR039426">
    <property type="entry name" value="TonB-dep_rcpt-like"/>
</dbReference>
<keyword evidence="2 10" id="KW-0813">Transport</keyword>
<evidence type="ECO:0000256" key="4">
    <source>
        <dbReference type="ARBA" id="ARBA00022692"/>
    </source>
</evidence>